<feature type="domain" description="NOT2/NOT3/NOT5 C-terminal" evidence="5">
    <location>
        <begin position="6"/>
        <end position="62"/>
    </location>
</feature>
<evidence type="ECO:0000313" key="6">
    <source>
        <dbReference type="Proteomes" id="UP000515208"/>
    </source>
</evidence>
<gene>
    <name evidence="7" type="primary">CNOT3</name>
</gene>
<evidence type="ECO:0000259" key="5">
    <source>
        <dbReference type="Pfam" id="PF04153"/>
    </source>
</evidence>
<dbReference type="InterPro" id="IPR040168">
    <property type="entry name" value="Not2/3/5"/>
</dbReference>
<dbReference type="RefSeq" id="XP_010838239.1">
    <property type="nucleotide sequence ID" value="XM_010839937.1"/>
</dbReference>
<dbReference type="PANTHER" id="PTHR23326">
    <property type="entry name" value="CCR4 NOT-RELATED"/>
    <property type="match status" value="1"/>
</dbReference>
<dbReference type="CTD" id="4849"/>
<dbReference type="Gene3D" id="2.30.30.1020">
    <property type="entry name" value="CCR4-NOT complex subunit 2/3/5, C-terminal domain"/>
    <property type="match status" value="1"/>
</dbReference>
<dbReference type="GO" id="GO:0030015">
    <property type="term" value="C:CCR4-NOT core complex"/>
    <property type="evidence" value="ECO:0007669"/>
    <property type="project" value="InterPro"/>
</dbReference>
<dbReference type="InterPro" id="IPR038635">
    <property type="entry name" value="CCR4-NOT_su2/3/5_C_sf"/>
</dbReference>
<keyword evidence="6" id="KW-1185">Reference proteome</keyword>
<dbReference type="GeneID" id="104988577"/>
<evidence type="ECO:0000256" key="1">
    <source>
        <dbReference type="ARBA" id="ARBA00007682"/>
    </source>
</evidence>
<evidence type="ECO:0000256" key="2">
    <source>
        <dbReference type="ARBA" id="ARBA00023015"/>
    </source>
</evidence>
<dbReference type="GO" id="GO:2000036">
    <property type="term" value="P:regulation of stem cell population maintenance"/>
    <property type="evidence" value="ECO:0007669"/>
    <property type="project" value="UniProtKB-ARBA"/>
</dbReference>
<organism evidence="6 7">
    <name type="scientific">Bison bison bison</name>
    <name type="common">North American plains bison</name>
    <dbReference type="NCBI Taxonomy" id="43346"/>
    <lineage>
        <taxon>Eukaryota</taxon>
        <taxon>Metazoa</taxon>
        <taxon>Chordata</taxon>
        <taxon>Craniata</taxon>
        <taxon>Vertebrata</taxon>
        <taxon>Euteleostomi</taxon>
        <taxon>Mammalia</taxon>
        <taxon>Eutheria</taxon>
        <taxon>Laurasiatheria</taxon>
        <taxon>Artiodactyla</taxon>
        <taxon>Ruminantia</taxon>
        <taxon>Pecora</taxon>
        <taxon>Bovidae</taxon>
        <taxon>Bovinae</taxon>
        <taxon>Bison</taxon>
    </lineage>
</organism>
<comment type="similarity">
    <text evidence="1">Belongs to the CNOT2/3/5 family.</text>
</comment>
<evidence type="ECO:0000313" key="7">
    <source>
        <dbReference type="RefSeq" id="XP_010838239.1"/>
    </source>
</evidence>
<feature type="region of interest" description="Disordered" evidence="4">
    <location>
        <begin position="70"/>
        <end position="110"/>
    </location>
</feature>
<proteinExistence type="inferred from homology"/>
<dbReference type="Pfam" id="PF04153">
    <property type="entry name" value="NOT2_3_5_C"/>
    <property type="match status" value="1"/>
</dbReference>
<sequence length="137" mass="15010">MEEAAWHHMPHPSDSERIRQYLPRNPCPTPPYHHQMPPPHSDTVEFYQRLSTETLFFIFYYLEVQQGPPSGCRNEVGAATTAPLLPQPTPAPAPAGGSGLPRSGLACPGQQQGACLPWRPWALSQASLGTTTELSPL</sequence>
<reference evidence="7" key="1">
    <citation type="submission" date="2025-08" db="UniProtKB">
        <authorList>
            <consortium name="RefSeq"/>
        </authorList>
    </citation>
    <scope>IDENTIFICATION</scope>
    <source>
        <tissue evidence="7">Blood</tissue>
    </source>
</reference>
<dbReference type="GO" id="GO:0006355">
    <property type="term" value="P:regulation of DNA-templated transcription"/>
    <property type="evidence" value="ECO:0007669"/>
    <property type="project" value="InterPro"/>
</dbReference>
<dbReference type="AlphaFoldDB" id="A0A6P3HGG2"/>
<name>A0A6P3HGG2_BISBB</name>
<accession>A0A6P3HGG2</accession>
<dbReference type="KEGG" id="bbis:104988577"/>
<dbReference type="Proteomes" id="UP000515208">
    <property type="component" value="Unplaced"/>
</dbReference>
<keyword evidence="3" id="KW-0804">Transcription</keyword>
<protein>
    <submittedName>
        <fullName evidence="7">CCR4-NOT transcription complex subunit 3</fullName>
    </submittedName>
</protein>
<keyword evidence="2" id="KW-0805">Transcription regulation</keyword>
<evidence type="ECO:0000256" key="3">
    <source>
        <dbReference type="ARBA" id="ARBA00023163"/>
    </source>
</evidence>
<evidence type="ECO:0000256" key="4">
    <source>
        <dbReference type="SAM" id="MobiDB-lite"/>
    </source>
</evidence>
<dbReference type="InterPro" id="IPR007282">
    <property type="entry name" value="NOT2/3/5_C"/>
</dbReference>